<dbReference type="Proteomes" id="UP001497535">
    <property type="component" value="Unassembled WGS sequence"/>
</dbReference>
<reference evidence="1" key="1">
    <citation type="submission" date="2023-11" db="EMBL/GenBank/DDBJ databases">
        <authorList>
            <person name="Poullet M."/>
        </authorList>
    </citation>
    <scope>NUCLEOTIDE SEQUENCE</scope>
    <source>
        <strain evidence="1">E1834</strain>
    </source>
</reference>
<sequence length="54" mass="5598">MVCSLMGRASITPVSRMRTREAMLRRCGSLRAAKGGGPSGRGMLTAADSSSVVL</sequence>
<name>A0ACB0YLN3_MELEN</name>
<comment type="caution">
    <text evidence="1">The sequence shown here is derived from an EMBL/GenBank/DDBJ whole genome shotgun (WGS) entry which is preliminary data.</text>
</comment>
<keyword evidence="2" id="KW-1185">Reference proteome</keyword>
<dbReference type="EMBL" id="CAVMJV010000014">
    <property type="protein sequence ID" value="CAK5052215.1"/>
    <property type="molecule type" value="Genomic_DNA"/>
</dbReference>
<organism evidence="1 2">
    <name type="scientific">Meloidogyne enterolobii</name>
    <name type="common">Root-knot nematode worm</name>
    <name type="synonym">Meloidogyne mayaguensis</name>
    <dbReference type="NCBI Taxonomy" id="390850"/>
    <lineage>
        <taxon>Eukaryota</taxon>
        <taxon>Metazoa</taxon>
        <taxon>Ecdysozoa</taxon>
        <taxon>Nematoda</taxon>
        <taxon>Chromadorea</taxon>
        <taxon>Rhabditida</taxon>
        <taxon>Tylenchina</taxon>
        <taxon>Tylenchomorpha</taxon>
        <taxon>Tylenchoidea</taxon>
        <taxon>Meloidogynidae</taxon>
        <taxon>Meloidogyninae</taxon>
        <taxon>Meloidogyne</taxon>
    </lineage>
</organism>
<gene>
    <name evidence="1" type="ORF">MENTE1834_LOCUS13823</name>
</gene>
<evidence type="ECO:0000313" key="1">
    <source>
        <dbReference type="EMBL" id="CAK5052215.1"/>
    </source>
</evidence>
<protein>
    <submittedName>
        <fullName evidence="1">Uncharacterized protein</fullName>
    </submittedName>
</protein>
<evidence type="ECO:0000313" key="2">
    <source>
        <dbReference type="Proteomes" id="UP001497535"/>
    </source>
</evidence>
<proteinExistence type="predicted"/>
<accession>A0ACB0YLN3</accession>